<dbReference type="CDD" id="cd02655">
    <property type="entry name" value="RNAP_beta'_C"/>
    <property type="match status" value="1"/>
</dbReference>
<dbReference type="InterPro" id="IPR035921">
    <property type="entry name" value="F/V-ATP_Csub_sf"/>
</dbReference>
<evidence type="ECO:0000256" key="3">
    <source>
        <dbReference type="ARBA" id="ARBA00004474"/>
    </source>
</evidence>
<evidence type="ECO:0000313" key="23">
    <source>
        <dbReference type="Proteomes" id="UP001419268"/>
    </source>
</evidence>
<keyword evidence="15" id="KW-0472">Membrane</keyword>
<keyword evidence="17" id="KW-0066">ATP synthesis</keyword>
<dbReference type="InterPro" id="IPR036121">
    <property type="entry name" value="ATPase_F1/V1/A1_a/bsu_N_sf"/>
</dbReference>
<comment type="similarity">
    <text evidence="4">Belongs to the ATPase C chain family.</text>
</comment>
<dbReference type="Gene3D" id="1.20.20.10">
    <property type="entry name" value="F1F0 ATP synthase subunit C"/>
    <property type="match status" value="1"/>
</dbReference>
<dbReference type="GO" id="GO:0015986">
    <property type="term" value="P:proton motive force-driven ATP synthesis"/>
    <property type="evidence" value="ECO:0007669"/>
    <property type="project" value="InterPro"/>
</dbReference>
<keyword evidence="8" id="KW-0934">Plastid</keyword>
<keyword evidence="14" id="KW-0406">Ion transport</keyword>
<dbReference type="InterPro" id="IPR004100">
    <property type="entry name" value="ATPase_F1/V1/A1_a/bsu_N"/>
</dbReference>
<dbReference type="InterPro" id="IPR038662">
    <property type="entry name" value="ATP_synth_F0_csu_sf"/>
</dbReference>
<dbReference type="CDD" id="cd18183">
    <property type="entry name" value="ATP-synt_Fo_c_ATPH"/>
    <property type="match status" value="1"/>
</dbReference>
<comment type="similarity">
    <text evidence="5">Belongs to the ATPase alpha/beta chains family.</text>
</comment>
<gene>
    <name evidence="22" type="ORF">Scep_031017</name>
</gene>
<proteinExistence type="inferred from homology"/>
<evidence type="ECO:0000256" key="16">
    <source>
        <dbReference type="ARBA" id="ARBA00023196"/>
    </source>
</evidence>
<protein>
    <recommendedName>
        <fullName evidence="24">DNA-directed RNA polymerase</fullName>
    </recommendedName>
</protein>
<dbReference type="InterPro" id="IPR023591">
    <property type="entry name" value="Ribosomal_uS2_flav_dom_sf"/>
</dbReference>
<evidence type="ECO:0000256" key="4">
    <source>
        <dbReference type="ARBA" id="ARBA00006704"/>
    </source>
</evidence>
<comment type="function">
    <text evidence="1">Probable ATPase of unknown function. Its presence in a non-photosynthetic plant (Epifagus virginiana) and experiments in tobacco indicate that it has an essential function which is probably not related to photosynthesis.</text>
</comment>
<evidence type="ECO:0000256" key="8">
    <source>
        <dbReference type="ARBA" id="ARBA00022640"/>
    </source>
</evidence>
<dbReference type="FunFam" id="2.40.30.20:FF:000001">
    <property type="entry name" value="ATP synthase subunit alpha"/>
    <property type="match status" value="1"/>
</dbReference>
<feature type="coiled-coil region" evidence="18">
    <location>
        <begin position="530"/>
        <end position="557"/>
    </location>
</feature>
<dbReference type="PANTHER" id="PTHR33078:SF100">
    <property type="entry name" value="PROTEIN YCF2"/>
    <property type="match status" value="1"/>
</dbReference>
<dbReference type="SUPFAM" id="SSF50615">
    <property type="entry name" value="N-terminal domain of alpha and beta subunits of F1 ATP synthase"/>
    <property type="match status" value="1"/>
</dbReference>
<evidence type="ECO:0000256" key="6">
    <source>
        <dbReference type="ARBA" id="ARBA00009361"/>
    </source>
</evidence>
<evidence type="ECO:0008006" key="24">
    <source>
        <dbReference type="Google" id="ProtNLM"/>
    </source>
</evidence>
<evidence type="ECO:0000256" key="13">
    <source>
        <dbReference type="ARBA" id="ARBA00022989"/>
    </source>
</evidence>
<keyword evidence="11" id="KW-0375">Hydrogen ion transport</keyword>
<dbReference type="GO" id="GO:0015078">
    <property type="term" value="F:proton transmembrane transporter activity"/>
    <property type="evidence" value="ECO:0007669"/>
    <property type="project" value="InterPro"/>
</dbReference>
<dbReference type="PANTHER" id="PTHR33078">
    <property type="entry name" value="PROTEIN YCF2-RELATED"/>
    <property type="match status" value="1"/>
</dbReference>
<keyword evidence="13" id="KW-1133">Transmembrane helix</keyword>
<dbReference type="SUPFAM" id="SSF64484">
    <property type="entry name" value="beta and beta-prime subunits of DNA dependent RNA-polymerase"/>
    <property type="match status" value="1"/>
</dbReference>
<dbReference type="InterPro" id="IPR002379">
    <property type="entry name" value="ATPase_proteolipid_c-like_dom"/>
</dbReference>
<feature type="domain" description="Ycf2 N-terminal" evidence="21">
    <location>
        <begin position="783"/>
        <end position="1162"/>
    </location>
</feature>
<name>A0AAP0HBU1_9MAGN</name>
<evidence type="ECO:0000256" key="2">
    <source>
        <dbReference type="ARBA" id="ARBA00004141"/>
    </source>
</evidence>
<evidence type="ECO:0000256" key="12">
    <source>
        <dbReference type="ARBA" id="ARBA00022840"/>
    </source>
</evidence>
<keyword evidence="18" id="KW-0175">Coiled coil</keyword>
<accession>A0AAP0HBU1</accession>
<keyword evidence="23" id="KW-1185">Reference proteome</keyword>
<dbReference type="Pfam" id="PF02874">
    <property type="entry name" value="ATP-synt_ab_N"/>
    <property type="match status" value="1"/>
</dbReference>
<feature type="domain" description="ATPase F1/V1/A1 complex alpha/beta subunit N-terminal" evidence="20">
    <location>
        <begin position="589"/>
        <end position="653"/>
    </location>
</feature>
<dbReference type="InterPro" id="IPR000454">
    <property type="entry name" value="ATP_synth_F0_csu"/>
</dbReference>
<dbReference type="InterPro" id="IPR023366">
    <property type="entry name" value="ATP_synth_asu-like_sf"/>
</dbReference>
<feature type="domain" description="Ycf2 N-terminal" evidence="21">
    <location>
        <begin position="1205"/>
        <end position="1537"/>
    </location>
</feature>
<evidence type="ECO:0000256" key="18">
    <source>
        <dbReference type="SAM" id="Coils"/>
    </source>
</evidence>
<keyword evidence="7" id="KW-0813">Transport</keyword>
<dbReference type="PRINTS" id="PR00124">
    <property type="entry name" value="ATPASEC"/>
</dbReference>
<dbReference type="Gene3D" id="3.40.50.300">
    <property type="entry name" value="P-loop containing nucleotide triphosphate hydrolases"/>
    <property type="match status" value="1"/>
</dbReference>
<evidence type="ECO:0000256" key="17">
    <source>
        <dbReference type="ARBA" id="ARBA00023310"/>
    </source>
</evidence>
<dbReference type="SUPFAM" id="SSF52540">
    <property type="entry name" value="P-loop containing nucleoside triphosphate hydrolases"/>
    <property type="match status" value="1"/>
</dbReference>
<dbReference type="GO" id="GO:0033177">
    <property type="term" value="C:proton-transporting two-sector ATPase complex, proton-transporting domain"/>
    <property type="evidence" value="ECO:0007669"/>
    <property type="project" value="InterPro"/>
</dbReference>
<evidence type="ECO:0000256" key="14">
    <source>
        <dbReference type="ARBA" id="ARBA00023065"/>
    </source>
</evidence>
<dbReference type="EMBL" id="JBBNAG010000018">
    <property type="protein sequence ID" value="KAK9080984.1"/>
    <property type="molecule type" value="Genomic_DNA"/>
</dbReference>
<comment type="subcellular location">
    <subcellularLocation>
        <location evidence="2">Membrane</location>
        <topology evidence="2">Multi-pass membrane protein</topology>
    </subcellularLocation>
    <subcellularLocation>
        <location evidence="3">Plastid</location>
    </subcellularLocation>
</comment>
<sequence>MNVHSLSAERSYISNLSVTDDQVRHKLFSSDPSGKKAGRILDSSGPDQIICKGHCNFIYPAFLHGDSDLLAKRRRNRFIIPFRSNQEQEKEIIPRSVTYEMAGGMNLATLFPKDPLQESDNVQLRVVNYILYGNGKPIRGISHKNIQLVRTCLVLNWDQDKKASSIKKGSSIEGVRASFVEVLLVHVDSLVIRSAKPYLATPGATVHGHYGEILYEGDTLVTFIYEKSRSGDITQGLPKVEQVLEVRSIDSISMNLEKRVEGWNECITRILGIHWGFLIGAELIIAQSRISLVNKIQKIYRSQGVQIHNKHIEIIVRQITAKVLVSEDGMSNAFSPGELIGLLRAERTGRALEEAICYRAILLGITRASLNTQSFISEASFQETVRVLAKAALRGRIDWLKGLKENVVLGGMIPVGVHFGHGTRKWNPRMAPYISSKRKDGGFNRRLYVSSGTNEEADEIKHIEEKGRRIERMELTMNPLISAASVIAAGLAVGLASIGPGVGQGTAAGQAVEGIARQPEAEGKIREELREGAIEQLEKARARLRKVELEADEYRNKERLMVTLQADEISNIIRKRIEQYSREVKIVNTGTVLQVGDGIARIHGLDEVMAGELVEFEEGTIGIALNLESKNVGVVLMGDGLMIQEGSSVKATGRIAQIPVSEAYLGRVINALAKPIDGRGEISASESRLIESPLQRELIIGDRQTGKTAVATDTILNQKGQNVICVYVAIGQKASSVAQVVTTFQEQGAMEYTIVVAETADSPATLQYLAPYTGAALAEYFINDTLEESFGSSNINRLIVSLLYLPKGKKISESGFMDPKESTWVLPITKKCIMPESNWGSRWWRNRIGKKRDSSCKISNETVVGIEISFKEKDIKYLGFPFVSYTDDPIHKDHDWELLDRLSPRKKRNIINLHSEQLFEILVKHWIFYLMSAFREKRPIEVEGFFKHQGAGSTIQSNDIEHVSHLLSRNKWGISLQNCAQFHMWQFRQDFFVSWGKNPHESDFLRNVSRENLIWLDNVWLVNKDRFFSKVRNVSSNMQYDSTRSIFFQVTDSSQLKGSSDQSRDHFDSISNEDSEYHTLINQREIQQLKERSILWDPSFLQTERTEIESARFPKYLSGYSSMSRLFTEREKQMNNHLLPEEIEEFLGNPTRSIRSFFSDRWRSENKEMVDIFKIITYLQNTVSIHPISSDPGCDVVPKYEPDMDNMNPSDSEGKNLHQYLNFNSNMGLIHTPCSEKYLPSEKRKKRSLCLKKFVEKRQMYRTFQRDSAFSNLSKWNLFQTYMPWFLTSTGCKYLNFTLLDTFSDLLPILSSSQKFVSIFHDIMHGSDISWPIPQKKLWAILPQWNLISEISSKCLHNLLLSEERIRRNPNNESPVPLIWAHLRSPNAREFFYSILFLLLVAGYLVRTHLLFVSRASSELQTEFEKIKSLMIPSYMIELRKLLDRYPTSELNSFWFKNLFLVALKQLGNFLEEIRGSASGGNMLFGGGPAYGVKSIRSKKKYLNINLIDIIDLISIIPNPINRITFSRNTRHLSRTSKEIYSLIRKRKNVNGDWIDDKIESWVANSDLIDDEEREFLVQFSTLTTEKRIDQILLSLTHSDHLSKNDSGYQMIEQPGSVYLRYLVDIHKKYLMNYEFNRSCLAERRIFLAHYQTITYSQTSCGANRFHFPSHGKPFSLRLALSPSRGILFLDDKPKGYLIDDIDFDDSDDIDDSDDDDLDTELLTMTNAITMYNMTPKIDRFDITLQFELAKAMSPCIIWIPNIHDLSVRSVQDHGILFYQIGRAVVQNVLLIHGLLEVESVLVGSSRTEKDCSQFDNDRVTLLLRSEPRNPLDMMQNGSCSIVDQRFLYEKHESEFEEGEGEGALDPQQIEEDLFNHIVWAPRIWRPWGNLFDCIERPNELGFPYWARSFRGKRIIYHKEDELQEDELQEDDSEFLQSGTMQYQTRDRSSKEQGFFRISQFIWDPADPFFFLFKDQPFVSVFSRREFFADQEMSKGLLTSQTNPPTSIYKRWFIKNTQEKHFELLIHRQRWLRTNSSLSNGSFRSNTPSESYQYLSNLFLSNGTLLDQMTKTLLRKRWLFPDEMKHLIHVTGERFPIP</sequence>
<organism evidence="22 23">
    <name type="scientific">Stephania cephalantha</name>
    <dbReference type="NCBI Taxonomy" id="152367"/>
    <lineage>
        <taxon>Eukaryota</taxon>
        <taxon>Viridiplantae</taxon>
        <taxon>Streptophyta</taxon>
        <taxon>Embryophyta</taxon>
        <taxon>Tracheophyta</taxon>
        <taxon>Spermatophyta</taxon>
        <taxon>Magnoliopsida</taxon>
        <taxon>Ranunculales</taxon>
        <taxon>Menispermaceae</taxon>
        <taxon>Menispermoideae</taxon>
        <taxon>Cissampelideae</taxon>
        <taxon>Stephania</taxon>
    </lineage>
</organism>
<dbReference type="InterPro" id="IPR027417">
    <property type="entry name" value="P-loop_NTPase"/>
</dbReference>
<keyword evidence="16" id="KW-0139">CF(1)</keyword>
<evidence type="ECO:0000256" key="5">
    <source>
        <dbReference type="ARBA" id="ARBA00008936"/>
    </source>
</evidence>
<dbReference type="InterPro" id="IPR056777">
    <property type="entry name" value="Ycf2_N"/>
</dbReference>
<dbReference type="Gene3D" id="2.40.30.20">
    <property type="match status" value="1"/>
</dbReference>
<dbReference type="GO" id="GO:0009536">
    <property type="term" value="C:plastid"/>
    <property type="evidence" value="ECO:0007669"/>
    <property type="project" value="UniProtKB-SubCell"/>
</dbReference>
<dbReference type="SUPFAM" id="SSF81333">
    <property type="entry name" value="F1F0 ATP synthase subunit C"/>
    <property type="match status" value="1"/>
</dbReference>
<comment type="similarity">
    <text evidence="6">Belongs to the Ycf2 family.</text>
</comment>
<dbReference type="Gene3D" id="1.10.1790.20">
    <property type="match status" value="1"/>
</dbReference>
<evidence type="ECO:0000259" key="20">
    <source>
        <dbReference type="Pfam" id="PF02874"/>
    </source>
</evidence>
<evidence type="ECO:0000256" key="7">
    <source>
        <dbReference type="ARBA" id="ARBA00022448"/>
    </source>
</evidence>
<dbReference type="Gene3D" id="1.10.150.390">
    <property type="match status" value="1"/>
</dbReference>
<comment type="caution">
    <text evidence="22">The sequence shown here is derived from an EMBL/GenBank/DDBJ whole genome shotgun (WGS) entry which is preliminary data.</text>
</comment>
<evidence type="ECO:0000259" key="21">
    <source>
        <dbReference type="Pfam" id="PF05695"/>
    </source>
</evidence>
<evidence type="ECO:0000256" key="1">
    <source>
        <dbReference type="ARBA" id="ARBA00002329"/>
    </source>
</evidence>
<keyword evidence="12" id="KW-0067">ATP-binding</keyword>
<evidence type="ECO:0000256" key="15">
    <source>
        <dbReference type="ARBA" id="ARBA00023136"/>
    </source>
</evidence>
<evidence type="ECO:0000313" key="22">
    <source>
        <dbReference type="EMBL" id="KAK9080984.1"/>
    </source>
</evidence>
<keyword evidence="9" id="KW-0812">Transmembrane</keyword>
<dbReference type="Gene3D" id="3.40.50.12240">
    <property type="match status" value="1"/>
</dbReference>
<reference evidence="22 23" key="1">
    <citation type="submission" date="2024-01" db="EMBL/GenBank/DDBJ databases">
        <title>Genome assemblies of Stephania.</title>
        <authorList>
            <person name="Yang L."/>
        </authorList>
    </citation>
    <scope>NUCLEOTIDE SEQUENCE [LARGE SCALE GENOMIC DNA]</scope>
    <source>
        <strain evidence="22">JXDWG</strain>
        <tissue evidence="22">Leaf</tissue>
    </source>
</reference>
<evidence type="ECO:0000256" key="11">
    <source>
        <dbReference type="ARBA" id="ARBA00022781"/>
    </source>
</evidence>
<dbReference type="Pfam" id="PF05695">
    <property type="entry name" value="Ycf2"/>
    <property type="match status" value="2"/>
</dbReference>
<dbReference type="Pfam" id="PF00137">
    <property type="entry name" value="ATP-synt_C"/>
    <property type="match status" value="1"/>
</dbReference>
<dbReference type="CDD" id="cd18116">
    <property type="entry name" value="ATP-synt_F1_alpha_N"/>
    <property type="match status" value="1"/>
</dbReference>
<keyword evidence="10" id="KW-0547">Nucleotide-binding</keyword>
<evidence type="ECO:0000259" key="19">
    <source>
        <dbReference type="Pfam" id="PF00137"/>
    </source>
</evidence>
<dbReference type="GO" id="GO:0045259">
    <property type="term" value="C:proton-transporting ATP synthase complex"/>
    <property type="evidence" value="ECO:0007669"/>
    <property type="project" value="UniProtKB-KW"/>
</dbReference>
<evidence type="ECO:0000256" key="9">
    <source>
        <dbReference type="ARBA" id="ARBA00022692"/>
    </source>
</evidence>
<dbReference type="Proteomes" id="UP001419268">
    <property type="component" value="Unassembled WGS sequence"/>
</dbReference>
<evidence type="ECO:0000256" key="10">
    <source>
        <dbReference type="ARBA" id="ARBA00022741"/>
    </source>
</evidence>
<feature type="domain" description="V-ATPase proteolipid subunit C-like" evidence="19">
    <location>
        <begin position="487"/>
        <end position="523"/>
    </location>
</feature>
<dbReference type="GO" id="GO:0005524">
    <property type="term" value="F:ATP binding"/>
    <property type="evidence" value="ECO:0007669"/>
    <property type="project" value="UniProtKB-KW"/>
</dbReference>
<dbReference type="SUPFAM" id="SSF52313">
    <property type="entry name" value="Ribosomal protein S2"/>
    <property type="match status" value="1"/>
</dbReference>